<reference evidence="1" key="1">
    <citation type="submission" date="2018-01" db="EMBL/GenBank/DDBJ databases">
        <authorList>
            <person name="Mao J.F."/>
        </authorList>
    </citation>
    <scope>NUCLEOTIDE SEQUENCE</scope>
    <source>
        <strain evidence="1">Huo1</strain>
        <tissue evidence="1">Leaf</tissue>
    </source>
</reference>
<reference evidence="1" key="2">
    <citation type="submission" date="2020-08" db="EMBL/GenBank/DDBJ databases">
        <title>Plant Genome Project.</title>
        <authorList>
            <person name="Zhang R.-G."/>
        </authorList>
    </citation>
    <scope>NUCLEOTIDE SEQUENCE</scope>
    <source>
        <strain evidence="1">Huo1</strain>
        <tissue evidence="1">Leaf</tissue>
    </source>
</reference>
<organism evidence="1">
    <name type="scientific">Salvia splendens</name>
    <name type="common">Scarlet sage</name>
    <dbReference type="NCBI Taxonomy" id="180675"/>
    <lineage>
        <taxon>Eukaryota</taxon>
        <taxon>Viridiplantae</taxon>
        <taxon>Streptophyta</taxon>
        <taxon>Embryophyta</taxon>
        <taxon>Tracheophyta</taxon>
        <taxon>Spermatophyta</taxon>
        <taxon>Magnoliopsida</taxon>
        <taxon>eudicotyledons</taxon>
        <taxon>Gunneridae</taxon>
        <taxon>Pentapetalae</taxon>
        <taxon>asterids</taxon>
        <taxon>lamiids</taxon>
        <taxon>Lamiales</taxon>
        <taxon>Lamiaceae</taxon>
        <taxon>Nepetoideae</taxon>
        <taxon>Mentheae</taxon>
        <taxon>Salviinae</taxon>
        <taxon>Salvia</taxon>
        <taxon>Salvia subgen. Calosphace</taxon>
        <taxon>core Calosphace</taxon>
    </lineage>
</organism>
<comment type="caution">
    <text evidence="1">The sequence shown here is derived from an EMBL/GenBank/DDBJ whole genome shotgun (WGS) entry which is preliminary data.</text>
</comment>
<evidence type="ECO:0000313" key="1">
    <source>
        <dbReference type="EMBL" id="KAG6403687.1"/>
    </source>
</evidence>
<dbReference type="AlphaFoldDB" id="A0A8X8WZL7"/>
<dbReference type="EMBL" id="PNBA02000013">
    <property type="protein sequence ID" value="KAG6403687.1"/>
    <property type="molecule type" value="Genomic_DNA"/>
</dbReference>
<gene>
    <name evidence="1" type="ORF">SASPL_135915</name>
</gene>
<dbReference type="OrthoDB" id="1883156at2759"/>
<keyword evidence="2" id="KW-1185">Reference proteome</keyword>
<sequence>MAMTAAFFSSNTNILSPSSQCHPPVLSLRSSSTLQFPITHQFRNTSSNTSTPAAPILTRISAATTTTADVNDSASISITTSWVEFAEKVSGEWDGFGADFTAEGQAVELPESVVPEAYREWEVKVFDWQTQCPTLATADNTDTPSLTYRSIKLLPTVGCEADAATIYSSEERHISARHGSAFAYAPTGCYVAVDSAVKSIELEHCLIDPNNKESRVRVIQVLDSELKLVRIKVFVEQWYGPFRNGDQLGGCAIRDSAFAATERLEASRVCGVWQGTSAVARFDASHNMIQQLDDERASKSIRDEGGLVLLPKQLWSSVKKREDNEITCCEVGWLLDEGRAITSKCIFSGKAQLKEIAIANETATQI</sequence>
<proteinExistence type="predicted"/>
<accession>A0A8X8WZL7</accession>
<protein>
    <submittedName>
        <fullName evidence="1">Uncharacterized protein</fullName>
    </submittedName>
</protein>
<evidence type="ECO:0000313" key="2">
    <source>
        <dbReference type="Proteomes" id="UP000298416"/>
    </source>
</evidence>
<dbReference type="Proteomes" id="UP000298416">
    <property type="component" value="Unassembled WGS sequence"/>
</dbReference>
<name>A0A8X8WZL7_SALSN</name>